<reference evidence="2" key="2">
    <citation type="submission" date="2025-09" db="UniProtKB">
        <authorList>
            <consortium name="Ensembl"/>
        </authorList>
    </citation>
    <scope>IDENTIFICATION</scope>
</reference>
<dbReference type="GO" id="GO:0042627">
    <property type="term" value="C:chylomicron"/>
    <property type="evidence" value="ECO:0007669"/>
    <property type="project" value="TreeGrafter"/>
</dbReference>
<dbReference type="GO" id="GO:1903561">
    <property type="term" value="C:extracellular vesicle"/>
    <property type="evidence" value="ECO:0007669"/>
    <property type="project" value="TreeGrafter"/>
</dbReference>
<evidence type="ECO:0000256" key="1">
    <source>
        <dbReference type="SAM" id="Phobius"/>
    </source>
</evidence>
<dbReference type="InterPro" id="IPR050163">
    <property type="entry name" value="Apolipoprotein_A1/A4/E"/>
</dbReference>
<dbReference type="GO" id="GO:0008203">
    <property type="term" value="P:cholesterol metabolic process"/>
    <property type="evidence" value="ECO:0007669"/>
    <property type="project" value="TreeGrafter"/>
</dbReference>
<dbReference type="Ensembl" id="ENSPLAT00000001230.1">
    <property type="protein sequence ID" value="ENSPLAP00000009426.1"/>
    <property type="gene ID" value="ENSPLAG00000012184.1"/>
</dbReference>
<evidence type="ECO:0000313" key="3">
    <source>
        <dbReference type="Proteomes" id="UP000261500"/>
    </source>
</evidence>
<sequence>MIWELVLVTLSLSATLGIFFKKYFTSLAFLGHGYGSCFVFFLQMCFLFAAHPLHSDSREAGWVDSKANHVFDKADLSKDVHGIYKSVIDSSGLYTLGSDDTKHPLAQEMQRKLTVESERLRVRLRQELAELRERLSPSPAQLSATLNSMKERLSPLTQQLQNSLSSNTQDLCSQLRLYLQGLEKTAAQAEAGPAFYQEAVQWISQNLELSNSQLSSLISDFQTSASGVIEHLKQKSDAEEGAIGSEVWQAVISKLGQEVSSLREEAQSRMGAFRAQLAALLESARPPQTEVADGLEQFCHSAALQSQALQARMERLFIGVEEEVGGASAVSQPLSSSMQEGASLREDFSVRLSALIQDIMHSVQ</sequence>
<dbReference type="GO" id="GO:0033344">
    <property type="term" value="P:cholesterol efflux"/>
    <property type="evidence" value="ECO:0007669"/>
    <property type="project" value="TreeGrafter"/>
</dbReference>
<dbReference type="GO" id="GO:0034361">
    <property type="term" value="C:very-low-density lipoprotein particle"/>
    <property type="evidence" value="ECO:0007669"/>
    <property type="project" value="TreeGrafter"/>
</dbReference>
<dbReference type="GO" id="GO:0120020">
    <property type="term" value="F:cholesterol transfer activity"/>
    <property type="evidence" value="ECO:0007669"/>
    <property type="project" value="TreeGrafter"/>
</dbReference>
<dbReference type="GO" id="GO:0034362">
    <property type="term" value="C:low-density lipoprotein particle"/>
    <property type="evidence" value="ECO:0007669"/>
    <property type="project" value="TreeGrafter"/>
</dbReference>
<feature type="transmembrane region" description="Helical" evidence="1">
    <location>
        <begin position="27"/>
        <end position="49"/>
    </location>
</feature>
<dbReference type="GO" id="GO:0060228">
    <property type="term" value="F:phosphatidylcholine-sterol O-acyltransferase activator activity"/>
    <property type="evidence" value="ECO:0007669"/>
    <property type="project" value="TreeGrafter"/>
</dbReference>
<proteinExistence type="predicted"/>
<dbReference type="SUPFAM" id="SSF58113">
    <property type="entry name" value="Apolipoprotein A-I"/>
    <property type="match status" value="1"/>
</dbReference>
<keyword evidence="3" id="KW-1185">Reference proteome</keyword>
<organism evidence="2 3">
    <name type="scientific">Poecilia latipinna</name>
    <name type="common">sailfin molly</name>
    <dbReference type="NCBI Taxonomy" id="48699"/>
    <lineage>
        <taxon>Eukaryota</taxon>
        <taxon>Metazoa</taxon>
        <taxon>Chordata</taxon>
        <taxon>Craniata</taxon>
        <taxon>Vertebrata</taxon>
        <taxon>Euteleostomi</taxon>
        <taxon>Actinopterygii</taxon>
        <taxon>Neopterygii</taxon>
        <taxon>Teleostei</taxon>
        <taxon>Neoteleostei</taxon>
        <taxon>Acanthomorphata</taxon>
        <taxon>Ovalentaria</taxon>
        <taxon>Atherinomorphae</taxon>
        <taxon>Cyprinodontiformes</taxon>
        <taxon>Poeciliidae</taxon>
        <taxon>Poeciliinae</taxon>
        <taxon>Poecilia</taxon>
    </lineage>
</organism>
<dbReference type="GeneTree" id="ENSGT00410000028254"/>
<accession>A0A3B3U9F6</accession>
<dbReference type="GO" id="GO:0034364">
    <property type="term" value="C:high-density lipoprotein particle"/>
    <property type="evidence" value="ECO:0007669"/>
    <property type="project" value="TreeGrafter"/>
</dbReference>
<dbReference type="Gene3D" id="1.20.120.20">
    <property type="entry name" value="Apolipoprotein"/>
    <property type="match status" value="2"/>
</dbReference>
<dbReference type="PANTHER" id="PTHR18976">
    <property type="entry name" value="APOLIPOPROTEIN"/>
    <property type="match status" value="1"/>
</dbReference>
<dbReference type="Proteomes" id="UP000261500">
    <property type="component" value="Unplaced"/>
</dbReference>
<reference evidence="2" key="1">
    <citation type="submission" date="2025-08" db="UniProtKB">
        <authorList>
            <consortium name="Ensembl"/>
        </authorList>
    </citation>
    <scope>IDENTIFICATION</scope>
</reference>
<dbReference type="GO" id="GO:0033700">
    <property type="term" value="P:phospholipid efflux"/>
    <property type="evidence" value="ECO:0007669"/>
    <property type="project" value="TreeGrafter"/>
</dbReference>
<name>A0A3B3U9F6_9TELE</name>
<keyword evidence="1" id="KW-1133">Transmembrane helix</keyword>
<keyword evidence="1" id="KW-0812">Transmembrane</keyword>
<keyword evidence="1" id="KW-0472">Membrane</keyword>
<dbReference type="GO" id="GO:0005543">
    <property type="term" value="F:phospholipid binding"/>
    <property type="evidence" value="ECO:0007669"/>
    <property type="project" value="TreeGrafter"/>
</dbReference>
<protein>
    <submittedName>
        <fullName evidence="2">Zgc:162608</fullName>
    </submittedName>
</protein>
<dbReference type="PANTHER" id="PTHR18976:SF29">
    <property type="match status" value="1"/>
</dbReference>
<dbReference type="AlphaFoldDB" id="A0A3B3U9F6"/>
<dbReference type="GO" id="GO:0055090">
    <property type="term" value="P:acylglycerol homeostasis"/>
    <property type="evidence" value="ECO:0007669"/>
    <property type="project" value="TreeGrafter"/>
</dbReference>
<evidence type="ECO:0000313" key="2">
    <source>
        <dbReference type="Ensembl" id="ENSPLAP00000009426.1"/>
    </source>
</evidence>